<dbReference type="PANTHER" id="PTHR43798:SF31">
    <property type="entry name" value="AB HYDROLASE SUPERFAMILY PROTEIN YCLE"/>
    <property type="match status" value="1"/>
</dbReference>
<dbReference type="EMBL" id="VIRS01000014">
    <property type="protein sequence ID" value="TQS43189.1"/>
    <property type="molecule type" value="Genomic_DNA"/>
</dbReference>
<dbReference type="InterPro" id="IPR000073">
    <property type="entry name" value="AB_hydrolase_1"/>
</dbReference>
<dbReference type="InParanoid" id="A0A545APD4"/>
<gene>
    <name evidence="3" type="ORF">FL583_20290</name>
</gene>
<dbReference type="Proteomes" id="UP000317982">
    <property type="component" value="Unassembled WGS sequence"/>
</dbReference>
<dbReference type="OrthoDB" id="9808398at2"/>
<dbReference type="SUPFAM" id="SSF53474">
    <property type="entry name" value="alpha/beta-Hydrolases"/>
    <property type="match status" value="1"/>
</dbReference>
<dbReference type="InterPro" id="IPR050266">
    <property type="entry name" value="AB_hydrolase_sf"/>
</dbReference>
<proteinExistence type="predicted"/>
<dbReference type="AlphaFoldDB" id="A0A545APD4"/>
<comment type="caution">
    <text evidence="3">The sequence shown here is derived from an EMBL/GenBank/DDBJ whole genome shotgun (WGS) entry which is preliminary data.</text>
</comment>
<evidence type="ECO:0000259" key="2">
    <source>
        <dbReference type="Pfam" id="PF00561"/>
    </source>
</evidence>
<dbReference type="GO" id="GO:0016787">
    <property type="term" value="F:hydrolase activity"/>
    <property type="evidence" value="ECO:0007669"/>
    <property type="project" value="UniProtKB-KW"/>
</dbReference>
<protein>
    <submittedName>
        <fullName evidence="3">Alpha/beta fold hydrolase</fullName>
    </submittedName>
</protein>
<keyword evidence="4" id="KW-1185">Reference proteome</keyword>
<evidence type="ECO:0000256" key="1">
    <source>
        <dbReference type="ARBA" id="ARBA00022801"/>
    </source>
</evidence>
<keyword evidence="1 3" id="KW-0378">Hydrolase</keyword>
<accession>A0A545APD4</accession>
<reference evidence="3 4" key="1">
    <citation type="submission" date="2019-07" db="EMBL/GenBank/DDBJ databases">
        <title>Cryptosporangium phraense sp. nov., isolated from plant litter.</title>
        <authorList>
            <person name="Suriyachadkun C."/>
        </authorList>
    </citation>
    <scope>NUCLEOTIDE SEQUENCE [LARGE SCALE GENOMIC DNA]</scope>
    <source>
        <strain evidence="3 4">A-T 5661</strain>
    </source>
</reference>
<dbReference type="GO" id="GO:0016020">
    <property type="term" value="C:membrane"/>
    <property type="evidence" value="ECO:0007669"/>
    <property type="project" value="TreeGrafter"/>
</dbReference>
<feature type="domain" description="AB hydrolase-1" evidence="2">
    <location>
        <begin position="33"/>
        <end position="268"/>
    </location>
</feature>
<organism evidence="3 4">
    <name type="scientific">Cryptosporangium phraense</name>
    <dbReference type="NCBI Taxonomy" id="2593070"/>
    <lineage>
        <taxon>Bacteria</taxon>
        <taxon>Bacillati</taxon>
        <taxon>Actinomycetota</taxon>
        <taxon>Actinomycetes</taxon>
        <taxon>Cryptosporangiales</taxon>
        <taxon>Cryptosporangiaceae</taxon>
        <taxon>Cryptosporangium</taxon>
    </lineage>
</organism>
<sequence length="284" mass="30700">MIWVPKEQALSPRRVYVDGVRTRLVEAGPPAAPPVVLLHGVGGHLEAWTHTIDALAVDHRVFAYDFPGHGWSSAPAGRSYEVEGYVRHLSVLLDHLGLEAPDLVGLSLGGWVGAAFARRFPSGLRRLVLVAPGGVRADPTVMNAIRTLSAAATEAPTEKSVRERLAWLMADPATVTADLVGARLAIYRRPGASEAMERVLCLQDPEVRARNLLSPVDWAQITAPTLVVWGDRDATGPQSVGQELAGWIPGARFAPMAGVGHWPQFEDPATFNALVRAFLQEKRI</sequence>
<dbReference type="Pfam" id="PF00561">
    <property type="entry name" value="Abhydrolase_1"/>
    <property type="match status" value="1"/>
</dbReference>
<evidence type="ECO:0000313" key="3">
    <source>
        <dbReference type="EMBL" id="TQS43189.1"/>
    </source>
</evidence>
<evidence type="ECO:0000313" key="4">
    <source>
        <dbReference type="Proteomes" id="UP000317982"/>
    </source>
</evidence>
<dbReference type="InterPro" id="IPR029058">
    <property type="entry name" value="AB_hydrolase_fold"/>
</dbReference>
<dbReference type="PANTHER" id="PTHR43798">
    <property type="entry name" value="MONOACYLGLYCEROL LIPASE"/>
    <property type="match status" value="1"/>
</dbReference>
<dbReference type="PRINTS" id="PR00111">
    <property type="entry name" value="ABHYDROLASE"/>
</dbReference>
<dbReference type="Gene3D" id="3.40.50.1820">
    <property type="entry name" value="alpha/beta hydrolase"/>
    <property type="match status" value="1"/>
</dbReference>
<name>A0A545APD4_9ACTN</name>